<accession>A0A4Y2T3V0</accession>
<dbReference type="AlphaFoldDB" id="A0A4Y2T3V0"/>
<name>A0A4Y2T3V0_ARAVE</name>
<dbReference type="OrthoDB" id="8380926at2759"/>
<comment type="caution">
    <text evidence="1">The sequence shown here is derived from an EMBL/GenBank/DDBJ whole genome shotgun (WGS) entry which is preliminary data.</text>
</comment>
<gene>
    <name evidence="1" type="ORF">AVEN_48732_1</name>
</gene>
<proteinExistence type="predicted"/>
<protein>
    <submittedName>
        <fullName evidence="1">Uncharacterized protein</fullName>
    </submittedName>
</protein>
<organism evidence="1 2">
    <name type="scientific">Araneus ventricosus</name>
    <name type="common">Orbweaver spider</name>
    <name type="synonym">Epeira ventricosa</name>
    <dbReference type="NCBI Taxonomy" id="182803"/>
    <lineage>
        <taxon>Eukaryota</taxon>
        <taxon>Metazoa</taxon>
        <taxon>Ecdysozoa</taxon>
        <taxon>Arthropoda</taxon>
        <taxon>Chelicerata</taxon>
        <taxon>Arachnida</taxon>
        <taxon>Araneae</taxon>
        <taxon>Araneomorphae</taxon>
        <taxon>Entelegynae</taxon>
        <taxon>Araneoidea</taxon>
        <taxon>Araneidae</taxon>
        <taxon>Araneus</taxon>
    </lineage>
</organism>
<evidence type="ECO:0000313" key="1">
    <source>
        <dbReference type="EMBL" id="GBN94483.1"/>
    </source>
</evidence>
<dbReference type="EMBL" id="BGPR01025521">
    <property type="protein sequence ID" value="GBN94483.1"/>
    <property type="molecule type" value="Genomic_DNA"/>
</dbReference>
<dbReference type="Proteomes" id="UP000499080">
    <property type="component" value="Unassembled WGS sequence"/>
</dbReference>
<evidence type="ECO:0000313" key="2">
    <source>
        <dbReference type="Proteomes" id="UP000499080"/>
    </source>
</evidence>
<sequence length="77" mass="8780">MEKQLKCVLLLSLKEMALRRVAVLLWSDSDISGSILKFPIHGYYNNEMKKLLREATLDKVVDKVSKLDLTNADEADD</sequence>
<reference evidence="1 2" key="1">
    <citation type="journal article" date="2019" name="Sci. Rep.">
        <title>Orb-weaving spider Araneus ventricosus genome elucidates the spidroin gene catalogue.</title>
        <authorList>
            <person name="Kono N."/>
            <person name="Nakamura H."/>
            <person name="Ohtoshi R."/>
            <person name="Moran D.A.P."/>
            <person name="Shinohara A."/>
            <person name="Yoshida Y."/>
            <person name="Fujiwara M."/>
            <person name="Mori M."/>
            <person name="Tomita M."/>
            <person name="Arakawa K."/>
        </authorList>
    </citation>
    <scope>NUCLEOTIDE SEQUENCE [LARGE SCALE GENOMIC DNA]</scope>
</reference>
<keyword evidence="2" id="KW-1185">Reference proteome</keyword>